<feature type="region of interest" description="Disordered" evidence="5">
    <location>
        <begin position="1"/>
        <end position="30"/>
    </location>
</feature>
<feature type="compositionally biased region" description="Low complexity" evidence="5">
    <location>
        <begin position="218"/>
        <end position="238"/>
    </location>
</feature>
<keyword evidence="8" id="KW-1185">Reference proteome</keyword>
<evidence type="ECO:0000256" key="4">
    <source>
        <dbReference type="ARBA" id="ARBA00023242"/>
    </source>
</evidence>
<feature type="compositionally biased region" description="Polar residues" evidence="5">
    <location>
        <begin position="416"/>
        <end position="434"/>
    </location>
</feature>
<dbReference type="InterPro" id="IPR044661">
    <property type="entry name" value="MED15a/b/c-like"/>
</dbReference>
<evidence type="ECO:0000256" key="1">
    <source>
        <dbReference type="ARBA" id="ARBA00004123"/>
    </source>
</evidence>
<dbReference type="Gene3D" id="1.10.246.20">
    <property type="entry name" value="Coactivator CBP, KIX domain"/>
    <property type="match status" value="1"/>
</dbReference>
<feature type="compositionally biased region" description="Low complexity" evidence="5">
    <location>
        <begin position="620"/>
        <end position="632"/>
    </location>
</feature>
<dbReference type="EMBL" id="JBANAX010000752">
    <property type="protein sequence ID" value="KAL1194507.1"/>
    <property type="molecule type" value="Genomic_DNA"/>
</dbReference>
<sequence length="1022" mass="114977">MEGNTNWKPNRQGGDSLANNANDWRSQHDPSLRNRVIAKVVEKLKEYYPKRCPDDRQNEFYNSAAKFEERIYTSAKNKDDYLLKLSEKMHMMEKTYQNNKHLGSSVNASNTPNPAAQVVNQAQSLQTSLPYMQNSRSQQRLPQNTQSNLNITASSGLPNQVPINVSVAHAQNVSIHIGEGVQINLIPGTQRHMQGRQQLLPQQQQLLKENIGHGNLRPPHIQQQSQPPQQQQQQHPQSLLKPPIQQSSSGQQNSQFQPRNQFLTQLVRSNHQQHMAMPSKEPEKQEQDRLFSQLMNQDAQQSYQAMTQQSNNIQNTHQQRHNSSALPSQQQQNMPGSSKSGNFNVPRSSFMVTQGQEMGQTHQQTMLQQYQSQHHPAQQPQNRSLPQHLDPGKNVTQRFQTDQQIQQYQFERTPLANPSTSQDSTGQTENVNGGNWQEETYQKIKALKEKYLHILSALYQRLRDKMRQNESLPQSGQLEKLKLGKSMLARMIMFLSVERNTISEKHRDSFEQLKGQILKYTKQPMQSQNHQMNLQLMPSNQNVASSLVSMPHLLLTRPKIEPRDDDNIMASSGNVVLPSLIQNPASNPQVQSSVLEKPKPKPTIFHHRQMQQQPLHRKQQQQQERQENPQLQIPTLQQKHEMNDVRMKQGINNKAELLQQHLSSSPRQLLKPIASSGWMSNLSPSPSSPRIVDEQILPATVNKTGTALQSGGSPFVSQSPVTSFAPSPVPGDLEKPISVESPVAPPFSLPVKPIAERPIDRLIKAYQSSSQQNLAESVSEIRAVVNMVDRIAGSFHPSGLGEDLSARTQFPFMAHGETNPSKRMKRTISALPQDIGSMASSSNNIVPRFALLQEIKEINERLIETVVEICDEVTSGTIVVCSYSPVALSATYKAHYMSGKISQIQPLRVVIPANYPNSSPILLDEISLDASVHIYEDLSARTRSRFSLSMKELSDPASLKEIAQMWNDCARATMAEYAERHGGGTFSSKYGPWETVLGSSCTLNTSGRSLLAQVRSGDFAKR</sequence>
<feature type="compositionally biased region" description="Polar residues" evidence="5">
    <location>
        <begin position="708"/>
        <end position="725"/>
    </location>
</feature>
<evidence type="ECO:0000256" key="3">
    <source>
        <dbReference type="ARBA" id="ARBA00023163"/>
    </source>
</evidence>
<feature type="region of interest" description="Disordered" evidence="5">
    <location>
        <begin position="606"/>
        <end position="634"/>
    </location>
</feature>
<comment type="caution">
    <text evidence="7">The sequence shown here is derived from an EMBL/GenBank/DDBJ whole genome shotgun (WGS) entry which is preliminary data.</text>
</comment>
<feature type="compositionally biased region" description="Low complexity" evidence="5">
    <location>
        <begin position="245"/>
        <end position="256"/>
    </location>
</feature>
<dbReference type="InterPro" id="IPR036529">
    <property type="entry name" value="KIX_dom_sf"/>
</dbReference>
<dbReference type="InterPro" id="IPR048386">
    <property type="entry name" value="Med15_C"/>
</dbReference>
<protein>
    <submittedName>
        <fullName evidence="7">Mediator of RNA polymerase II transcription subunit 15c</fullName>
    </submittedName>
</protein>
<feature type="region of interest" description="Disordered" evidence="5">
    <location>
        <begin position="296"/>
        <end position="400"/>
    </location>
</feature>
<feature type="domain" description="KIX" evidence="6">
    <location>
        <begin position="19"/>
        <end position="97"/>
    </location>
</feature>
<accession>A0ABD0ZIM5</accession>
<feature type="compositionally biased region" description="Basic residues" evidence="5">
    <location>
        <begin position="606"/>
        <end position="619"/>
    </location>
</feature>
<dbReference type="Pfam" id="PF16987">
    <property type="entry name" value="KIX_2"/>
    <property type="match status" value="1"/>
</dbReference>
<comment type="subcellular location">
    <subcellularLocation>
        <location evidence="1">Nucleus</location>
    </subcellularLocation>
</comment>
<feature type="region of interest" description="Disordered" evidence="5">
    <location>
        <begin position="212"/>
        <end position="256"/>
    </location>
</feature>
<gene>
    <name evidence="7" type="ORF">V5N11_010414</name>
</gene>
<dbReference type="InterPro" id="IPR003101">
    <property type="entry name" value="KIX_dom"/>
</dbReference>
<dbReference type="Pfam" id="PF21539">
    <property type="entry name" value="Med15_C"/>
    <property type="match status" value="1"/>
</dbReference>
<dbReference type="PANTHER" id="PTHR33137:SF16">
    <property type="entry name" value="MEDIATOR OF RNA POLYMERASE II TRANSCRIPTION SUBUNIT 15C-RELATED"/>
    <property type="match status" value="1"/>
</dbReference>
<dbReference type="PROSITE" id="PS50952">
    <property type="entry name" value="KIX"/>
    <property type="match status" value="1"/>
</dbReference>
<organism evidence="7 8">
    <name type="scientific">Cardamine amara subsp. amara</name>
    <dbReference type="NCBI Taxonomy" id="228776"/>
    <lineage>
        <taxon>Eukaryota</taxon>
        <taxon>Viridiplantae</taxon>
        <taxon>Streptophyta</taxon>
        <taxon>Embryophyta</taxon>
        <taxon>Tracheophyta</taxon>
        <taxon>Spermatophyta</taxon>
        <taxon>Magnoliopsida</taxon>
        <taxon>eudicotyledons</taxon>
        <taxon>Gunneridae</taxon>
        <taxon>Pentapetalae</taxon>
        <taxon>rosids</taxon>
        <taxon>malvids</taxon>
        <taxon>Brassicales</taxon>
        <taxon>Brassicaceae</taxon>
        <taxon>Cardamineae</taxon>
        <taxon>Cardamine</taxon>
    </lineage>
</organism>
<feature type="compositionally biased region" description="Low complexity" evidence="5">
    <location>
        <begin position="360"/>
        <end position="381"/>
    </location>
</feature>
<proteinExistence type="predicted"/>
<evidence type="ECO:0000259" key="6">
    <source>
        <dbReference type="PROSITE" id="PS50952"/>
    </source>
</evidence>
<evidence type="ECO:0000313" key="7">
    <source>
        <dbReference type="EMBL" id="KAL1194507.1"/>
    </source>
</evidence>
<feature type="region of interest" description="Disordered" evidence="5">
    <location>
        <begin position="414"/>
        <end position="434"/>
    </location>
</feature>
<feature type="region of interest" description="Disordered" evidence="5">
    <location>
        <begin position="708"/>
        <end position="729"/>
    </location>
</feature>
<evidence type="ECO:0000313" key="8">
    <source>
        <dbReference type="Proteomes" id="UP001558713"/>
    </source>
</evidence>
<dbReference type="AlphaFoldDB" id="A0ABD0ZIM5"/>
<evidence type="ECO:0000256" key="2">
    <source>
        <dbReference type="ARBA" id="ARBA00023015"/>
    </source>
</evidence>
<evidence type="ECO:0000256" key="5">
    <source>
        <dbReference type="SAM" id="MobiDB-lite"/>
    </source>
</evidence>
<dbReference type="GO" id="GO:0005634">
    <property type="term" value="C:nucleus"/>
    <property type="evidence" value="ECO:0007669"/>
    <property type="project" value="UniProtKB-SubCell"/>
</dbReference>
<keyword evidence="3" id="KW-0804">Transcription</keyword>
<dbReference type="InterPro" id="IPR036546">
    <property type="entry name" value="MED15_KIX"/>
</dbReference>
<dbReference type="PANTHER" id="PTHR33137">
    <property type="entry name" value="MEDIATOR OF RNA POLYMERASE II TRANSCRIPTION SUBUNIT 15A-RELATED"/>
    <property type="match status" value="1"/>
</dbReference>
<reference evidence="7 8" key="1">
    <citation type="submission" date="2024-04" db="EMBL/GenBank/DDBJ databases">
        <title>Genome assembly C_amara_ONT_v2.</title>
        <authorList>
            <person name="Yant L."/>
            <person name="Moore C."/>
            <person name="Slenker M."/>
        </authorList>
    </citation>
    <scope>NUCLEOTIDE SEQUENCE [LARGE SCALE GENOMIC DNA]</scope>
    <source>
        <tissue evidence="7">Leaf</tissue>
    </source>
</reference>
<dbReference type="SUPFAM" id="SSF47040">
    <property type="entry name" value="Kix domain of CBP (creb binding protein)"/>
    <property type="match status" value="1"/>
</dbReference>
<name>A0ABD0ZIM5_CARAN</name>
<dbReference type="Proteomes" id="UP001558713">
    <property type="component" value="Unassembled WGS sequence"/>
</dbReference>
<keyword evidence="4" id="KW-0539">Nucleus</keyword>
<keyword evidence="2" id="KW-0805">Transcription regulation</keyword>
<feature type="compositionally biased region" description="Polar residues" evidence="5">
    <location>
        <begin position="296"/>
        <end position="359"/>
    </location>
</feature>